<dbReference type="PANTHER" id="PTHR30146">
    <property type="entry name" value="LACI-RELATED TRANSCRIPTIONAL REPRESSOR"/>
    <property type="match status" value="1"/>
</dbReference>
<dbReference type="InterPro" id="IPR046335">
    <property type="entry name" value="LacI/GalR-like_sensor"/>
</dbReference>
<name>A0Q213_CLONN</name>
<keyword evidence="1" id="KW-0805">Transcription regulation</keyword>
<dbReference type="RefSeq" id="WP_011722653.1">
    <property type="nucleotide sequence ID" value="NC_008593.1"/>
</dbReference>
<evidence type="ECO:0000256" key="3">
    <source>
        <dbReference type="ARBA" id="ARBA00023163"/>
    </source>
</evidence>
<dbReference type="AlphaFoldDB" id="A0Q213"/>
<dbReference type="PRINTS" id="PR00036">
    <property type="entry name" value="HTHLACI"/>
</dbReference>
<reference evidence="5 6" key="1">
    <citation type="journal article" date="2006" name="Nat. Biotechnol.">
        <title>The genome and transcriptomes of the anti-tumor agent Clostridium novyi-NT.</title>
        <authorList>
            <person name="Bettegowda C."/>
            <person name="Huang X."/>
            <person name="Lin J."/>
            <person name="Cheong I."/>
            <person name="Kohli M."/>
            <person name="Szabo S.A."/>
            <person name="Zhang X."/>
            <person name="Diaz L.A. Jr."/>
            <person name="Velculescu V.E."/>
            <person name="Parmigiani G."/>
            <person name="Kinzler K.W."/>
            <person name="Vogelstein B."/>
            <person name="Zhou S."/>
        </authorList>
    </citation>
    <scope>NUCLEOTIDE SEQUENCE [LARGE SCALE GENOMIC DNA]</scope>
    <source>
        <strain evidence="5 6">NT</strain>
    </source>
</reference>
<evidence type="ECO:0000313" key="6">
    <source>
        <dbReference type="Proteomes" id="UP000008220"/>
    </source>
</evidence>
<dbReference type="Pfam" id="PF13377">
    <property type="entry name" value="Peripla_BP_3"/>
    <property type="match status" value="1"/>
</dbReference>
<protein>
    <submittedName>
        <fullName evidence="5">Catabolite control protein A</fullName>
    </submittedName>
</protein>
<organism evidence="5 6">
    <name type="scientific">Clostridium novyi (strain NT)</name>
    <dbReference type="NCBI Taxonomy" id="386415"/>
    <lineage>
        <taxon>Bacteria</taxon>
        <taxon>Bacillati</taxon>
        <taxon>Bacillota</taxon>
        <taxon>Clostridia</taxon>
        <taxon>Eubacteriales</taxon>
        <taxon>Clostridiaceae</taxon>
        <taxon>Clostridium</taxon>
    </lineage>
</organism>
<evidence type="ECO:0000256" key="2">
    <source>
        <dbReference type="ARBA" id="ARBA00023125"/>
    </source>
</evidence>
<feature type="domain" description="HTH lacI-type" evidence="4">
    <location>
        <begin position="4"/>
        <end position="59"/>
    </location>
</feature>
<dbReference type="PROSITE" id="PS50932">
    <property type="entry name" value="HTH_LACI_2"/>
    <property type="match status" value="1"/>
</dbReference>
<keyword evidence="3" id="KW-0804">Transcription</keyword>
<dbReference type="Gene3D" id="1.10.260.40">
    <property type="entry name" value="lambda repressor-like DNA-binding domains"/>
    <property type="match status" value="1"/>
</dbReference>
<dbReference type="Pfam" id="PF00356">
    <property type="entry name" value="LacI"/>
    <property type="match status" value="1"/>
</dbReference>
<dbReference type="SUPFAM" id="SSF47413">
    <property type="entry name" value="lambda repressor-like DNA-binding domains"/>
    <property type="match status" value="1"/>
</dbReference>
<dbReference type="KEGG" id="cno:NT01CX_0161"/>
<dbReference type="STRING" id="386415.NT01CX_0161"/>
<dbReference type="PROSITE" id="PS00356">
    <property type="entry name" value="HTH_LACI_1"/>
    <property type="match status" value="1"/>
</dbReference>
<dbReference type="GO" id="GO:0003700">
    <property type="term" value="F:DNA-binding transcription factor activity"/>
    <property type="evidence" value="ECO:0007669"/>
    <property type="project" value="TreeGrafter"/>
</dbReference>
<sequence>MKKVTMKDIAEKAGVTKATVSMVLNKKNVKISEETKRKIFKIAKEMNYIPNAIARSLTTNKTQTIGIILPDITNPFFSEMARAIEDTAHKLNYNVIVCNTDSNGKKEEKYIRLLIGKLVEGIIFITGEGDVNNLEILKKNNVSFVLVDRYIDGNNDYPGVYCLNKLGVKLGVDYLISKGKKNIAFVAGGKKLSVSRQRIDGYIEAMKMNSVDYSGLIFEGDFTLEGGMRATEEIVSSNKKIDAIFYSNDAMALGGLKVLKRKKIKVPEEISVIGFDNIKICSFIEPELTTISQPIYKMGKKACELLIEVIAGNVKNEQIYFETELFKGETVK</sequence>
<evidence type="ECO:0000313" key="5">
    <source>
        <dbReference type="EMBL" id="ABK62314.1"/>
    </source>
</evidence>
<dbReference type="HOGENOM" id="CLU_037628_6_0_9"/>
<keyword evidence="6" id="KW-1185">Reference proteome</keyword>
<dbReference type="InterPro" id="IPR028082">
    <property type="entry name" value="Peripla_BP_I"/>
</dbReference>
<evidence type="ECO:0000256" key="1">
    <source>
        <dbReference type="ARBA" id="ARBA00023015"/>
    </source>
</evidence>
<dbReference type="PANTHER" id="PTHR30146:SF109">
    <property type="entry name" value="HTH-TYPE TRANSCRIPTIONAL REGULATOR GALS"/>
    <property type="match status" value="1"/>
</dbReference>
<dbReference type="SUPFAM" id="SSF53822">
    <property type="entry name" value="Periplasmic binding protein-like I"/>
    <property type="match status" value="1"/>
</dbReference>
<dbReference type="CDD" id="cd06267">
    <property type="entry name" value="PBP1_LacI_sugar_binding-like"/>
    <property type="match status" value="1"/>
</dbReference>
<keyword evidence="2" id="KW-0238">DNA-binding</keyword>
<dbReference type="SMART" id="SM00354">
    <property type="entry name" value="HTH_LACI"/>
    <property type="match status" value="1"/>
</dbReference>
<dbReference type="GO" id="GO:0000976">
    <property type="term" value="F:transcription cis-regulatory region binding"/>
    <property type="evidence" value="ECO:0007669"/>
    <property type="project" value="TreeGrafter"/>
</dbReference>
<gene>
    <name evidence="5" type="ordered locus">NT01CX_0161</name>
</gene>
<dbReference type="eggNOG" id="COG1609">
    <property type="taxonomic scope" value="Bacteria"/>
</dbReference>
<dbReference type="Proteomes" id="UP000008220">
    <property type="component" value="Chromosome"/>
</dbReference>
<accession>A0Q213</accession>
<proteinExistence type="predicted"/>
<dbReference type="InterPro" id="IPR000843">
    <property type="entry name" value="HTH_LacI"/>
</dbReference>
<dbReference type="InterPro" id="IPR010982">
    <property type="entry name" value="Lambda_DNA-bd_dom_sf"/>
</dbReference>
<dbReference type="CDD" id="cd01392">
    <property type="entry name" value="HTH_LacI"/>
    <property type="match status" value="1"/>
</dbReference>
<dbReference type="PATRIC" id="fig|386415.7.peg.1696"/>
<evidence type="ECO:0000259" key="4">
    <source>
        <dbReference type="PROSITE" id="PS50932"/>
    </source>
</evidence>
<dbReference type="EMBL" id="CP000382">
    <property type="protein sequence ID" value="ABK62314.1"/>
    <property type="molecule type" value="Genomic_DNA"/>
</dbReference>
<dbReference type="Gene3D" id="3.40.50.2300">
    <property type="match status" value="2"/>
</dbReference>